<accession>A0ABX1T3L8</accession>
<keyword evidence="1" id="KW-0808">Transferase</keyword>
<dbReference type="InterPro" id="IPR003673">
    <property type="entry name" value="CoA-Trfase_fam_III"/>
</dbReference>
<evidence type="ECO:0000313" key="2">
    <source>
        <dbReference type="EMBL" id="NMQ04240.1"/>
    </source>
</evidence>
<reference evidence="2" key="1">
    <citation type="submission" date="2019-03" db="EMBL/GenBank/DDBJ databases">
        <title>Metabolic reconstructions from genomes of highly enriched 'Candidatus Accumulibacter' and 'Candidatus Competibacter' bioreactor populations.</title>
        <authorList>
            <person name="Annavajhala M.K."/>
            <person name="Welles L."/>
            <person name="Abbas B."/>
            <person name="Sorokin D."/>
            <person name="Park H."/>
            <person name="Van Loosdrecht M."/>
            <person name="Chandran K."/>
        </authorList>
    </citation>
    <scope>NUCLEOTIDE SEQUENCE</scope>
    <source>
        <strain evidence="2">SBR_L</strain>
    </source>
</reference>
<protein>
    <submittedName>
        <fullName evidence="2">Uncharacterized protein</fullName>
    </submittedName>
</protein>
<sequence>MRSPPLAGLRVLDLTRLLPGPLASMHLADLGADVIKIEDTGAGDYARSAGAVHGNISYFQLVNRNKRSLAAWTALFERVDCCVTPVLRFEESLQNEQLQASSSSHRRTRSANCLLKPVCRHRVPASTARRFCARAVSAPTRSPACARRR</sequence>
<proteinExistence type="predicted"/>
<dbReference type="Pfam" id="PF02515">
    <property type="entry name" value="CoA_transf_3"/>
    <property type="match status" value="1"/>
</dbReference>
<dbReference type="InterPro" id="IPR023606">
    <property type="entry name" value="CoA-Trfase_III_dom_1_sf"/>
</dbReference>
<keyword evidence="3" id="KW-1185">Reference proteome</keyword>
<dbReference type="InterPro" id="IPR050483">
    <property type="entry name" value="CoA-transferase_III_domain"/>
</dbReference>
<dbReference type="PANTHER" id="PTHR48207">
    <property type="entry name" value="SUCCINATE--HYDROXYMETHYLGLUTARATE COA-TRANSFERASE"/>
    <property type="match status" value="1"/>
</dbReference>
<dbReference type="EMBL" id="SPMX01000006">
    <property type="protein sequence ID" value="NMQ04240.1"/>
    <property type="molecule type" value="Genomic_DNA"/>
</dbReference>
<dbReference type="Proteomes" id="UP000886469">
    <property type="component" value="Unassembled WGS sequence"/>
</dbReference>
<dbReference type="SUPFAM" id="SSF89796">
    <property type="entry name" value="CoA-transferase family III (CaiB/BaiF)"/>
    <property type="match status" value="1"/>
</dbReference>
<dbReference type="PANTHER" id="PTHR48207:SF3">
    <property type="entry name" value="SUCCINATE--HYDROXYMETHYLGLUTARATE COA-TRANSFERASE"/>
    <property type="match status" value="1"/>
</dbReference>
<evidence type="ECO:0000313" key="3">
    <source>
        <dbReference type="Proteomes" id="UP000886469"/>
    </source>
</evidence>
<dbReference type="Gene3D" id="3.40.50.10540">
    <property type="entry name" value="Crotonobetainyl-coa:carnitine coa-transferase, domain 1"/>
    <property type="match status" value="1"/>
</dbReference>
<gene>
    <name evidence="2" type="ORF">E4Q08_02675</name>
</gene>
<evidence type="ECO:0000256" key="1">
    <source>
        <dbReference type="ARBA" id="ARBA00022679"/>
    </source>
</evidence>
<name>A0ABX1T3L8_9PROT</name>
<comment type="caution">
    <text evidence="2">The sequence shown here is derived from an EMBL/GenBank/DDBJ whole genome shotgun (WGS) entry which is preliminary data.</text>
</comment>
<organism evidence="2 3">
    <name type="scientific">Candidatus Accumulibacter contiguus</name>
    <dbReference type="NCBI Taxonomy" id="2954381"/>
    <lineage>
        <taxon>Bacteria</taxon>
        <taxon>Pseudomonadati</taxon>
        <taxon>Pseudomonadota</taxon>
        <taxon>Betaproteobacteria</taxon>
        <taxon>Candidatus Accumulibacter</taxon>
    </lineage>
</organism>